<evidence type="ECO:0000256" key="3">
    <source>
        <dbReference type="ARBA" id="ARBA00022801"/>
    </source>
</evidence>
<organism evidence="6 7">
    <name type="scientific">Fraxinus pennsylvanica</name>
    <dbReference type="NCBI Taxonomy" id="56036"/>
    <lineage>
        <taxon>Eukaryota</taxon>
        <taxon>Viridiplantae</taxon>
        <taxon>Streptophyta</taxon>
        <taxon>Embryophyta</taxon>
        <taxon>Tracheophyta</taxon>
        <taxon>Spermatophyta</taxon>
        <taxon>Magnoliopsida</taxon>
        <taxon>eudicotyledons</taxon>
        <taxon>Gunneridae</taxon>
        <taxon>Pentapetalae</taxon>
        <taxon>asterids</taxon>
        <taxon>lamiids</taxon>
        <taxon>Lamiales</taxon>
        <taxon>Oleaceae</taxon>
        <taxon>Oleeae</taxon>
        <taxon>Fraxinus</taxon>
    </lineage>
</organism>
<gene>
    <name evidence="6" type="ORF">FPE_LOCUS11332</name>
</gene>
<dbReference type="PANTHER" id="PTHR42721">
    <property type="entry name" value="SUGAR HYDROLASE-RELATED"/>
    <property type="match status" value="1"/>
</dbReference>
<comment type="similarity">
    <text evidence="1">Belongs to the glycosyl hydrolase 3 family.</text>
</comment>
<keyword evidence="4" id="KW-0689">Ribosomal protein</keyword>
<protein>
    <recommendedName>
        <fullName evidence="8">Glycoside hydrolase family 3 C-terminal domain-containing protein</fullName>
    </recommendedName>
</protein>
<dbReference type="EMBL" id="OU503041">
    <property type="protein sequence ID" value="CAI9763902.1"/>
    <property type="molecule type" value="Genomic_DNA"/>
</dbReference>
<evidence type="ECO:0000256" key="4">
    <source>
        <dbReference type="ARBA" id="ARBA00022980"/>
    </source>
</evidence>
<evidence type="ECO:0000256" key="2">
    <source>
        <dbReference type="ARBA" id="ARBA00005781"/>
    </source>
</evidence>
<dbReference type="Gene3D" id="3.20.20.300">
    <property type="entry name" value="Glycoside hydrolase, family 3, N-terminal domain"/>
    <property type="match status" value="1"/>
</dbReference>
<dbReference type="GO" id="GO:0005840">
    <property type="term" value="C:ribosome"/>
    <property type="evidence" value="ECO:0007669"/>
    <property type="project" value="UniProtKB-KW"/>
</dbReference>
<dbReference type="InterPro" id="IPR001857">
    <property type="entry name" value="Ribosomal_bL19"/>
</dbReference>
<comment type="similarity">
    <text evidence="2">Belongs to the bacterial ribosomal protein bL19 family.</text>
</comment>
<dbReference type="AlphaFoldDB" id="A0AAD2DR07"/>
<dbReference type="GO" id="GO:0046556">
    <property type="term" value="F:alpha-L-arabinofuranosidase activity"/>
    <property type="evidence" value="ECO:0007669"/>
    <property type="project" value="TreeGrafter"/>
</dbReference>
<evidence type="ECO:0000313" key="6">
    <source>
        <dbReference type="EMBL" id="CAI9763902.1"/>
    </source>
</evidence>
<keyword evidence="3" id="KW-0378">Hydrolase</keyword>
<dbReference type="GO" id="GO:0003735">
    <property type="term" value="F:structural constituent of ribosome"/>
    <property type="evidence" value="ECO:0007669"/>
    <property type="project" value="InterPro"/>
</dbReference>
<dbReference type="SUPFAM" id="SSF51445">
    <property type="entry name" value="(Trans)glycosidases"/>
    <property type="match status" value="1"/>
</dbReference>
<dbReference type="Pfam" id="PF01245">
    <property type="entry name" value="Ribosomal_L19"/>
    <property type="match status" value="1"/>
</dbReference>
<evidence type="ECO:0008006" key="8">
    <source>
        <dbReference type="Google" id="ProtNLM"/>
    </source>
</evidence>
<dbReference type="Proteomes" id="UP000834106">
    <property type="component" value="Chromosome 6"/>
</dbReference>
<dbReference type="InterPro" id="IPR038657">
    <property type="entry name" value="Ribosomal_bL19_sf"/>
</dbReference>
<dbReference type="GO" id="GO:0009505">
    <property type="term" value="C:plant-type cell wall"/>
    <property type="evidence" value="ECO:0007669"/>
    <property type="project" value="TreeGrafter"/>
</dbReference>
<dbReference type="InterPro" id="IPR044993">
    <property type="entry name" value="BXL"/>
</dbReference>
<keyword evidence="7" id="KW-1185">Reference proteome</keyword>
<dbReference type="GO" id="GO:1990904">
    <property type="term" value="C:ribonucleoprotein complex"/>
    <property type="evidence" value="ECO:0007669"/>
    <property type="project" value="UniProtKB-KW"/>
</dbReference>
<dbReference type="InterPro" id="IPR036962">
    <property type="entry name" value="Glyco_hydro_3_N_sf"/>
</dbReference>
<dbReference type="GO" id="GO:0031222">
    <property type="term" value="P:arabinan catabolic process"/>
    <property type="evidence" value="ECO:0007669"/>
    <property type="project" value="TreeGrafter"/>
</dbReference>
<dbReference type="PRINTS" id="PR00061">
    <property type="entry name" value="RIBOSOMALL19"/>
</dbReference>
<dbReference type="GO" id="GO:0006412">
    <property type="term" value="P:translation"/>
    <property type="evidence" value="ECO:0007669"/>
    <property type="project" value="InterPro"/>
</dbReference>
<name>A0AAD2DR07_9LAMI</name>
<evidence type="ECO:0000256" key="5">
    <source>
        <dbReference type="ARBA" id="ARBA00023274"/>
    </source>
</evidence>
<dbReference type="GO" id="GO:0009044">
    <property type="term" value="F:xylan 1,4-beta-xylosidase activity"/>
    <property type="evidence" value="ECO:0007669"/>
    <property type="project" value="InterPro"/>
</dbReference>
<evidence type="ECO:0000313" key="7">
    <source>
        <dbReference type="Proteomes" id="UP000834106"/>
    </source>
</evidence>
<dbReference type="SUPFAM" id="SSF50104">
    <property type="entry name" value="Translation proteins SH3-like domain"/>
    <property type="match status" value="1"/>
</dbReference>
<dbReference type="InterPro" id="IPR017853">
    <property type="entry name" value="GH"/>
</dbReference>
<accession>A0AAD2DR07</accession>
<dbReference type="InterPro" id="IPR008991">
    <property type="entry name" value="Translation_prot_SH3-like_sf"/>
</dbReference>
<dbReference type="PANTHER" id="PTHR42721:SF3">
    <property type="entry name" value="BETA-D-XYLOSIDASE 5-RELATED"/>
    <property type="match status" value="1"/>
</dbReference>
<dbReference type="Gene3D" id="2.30.30.790">
    <property type="match status" value="1"/>
</dbReference>
<proteinExistence type="inferred from homology"/>
<evidence type="ECO:0000256" key="1">
    <source>
        <dbReference type="ARBA" id="ARBA00005336"/>
    </source>
</evidence>
<keyword evidence="5" id="KW-0687">Ribonucleoprotein</keyword>
<dbReference type="GO" id="GO:0045493">
    <property type="term" value="P:xylan catabolic process"/>
    <property type="evidence" value="ECO:0007669"/>
    <property type="project" value="InterPro"/>
</dbReference>
<sequence>MVYIEERLGNKSDRSAESVVNSSTIATIVTSLSGPPAAVGIFRLGKPMAPAPTVRFLLRHSRPLSSRATVSSIFPKLSIPVHSTLSVRFSSFPKPTSPTTQVTHKEENEMVYIEERLGNKSDRSAESVVNSSTIAAIVTSLSGPPAAVGIVRLSGPSAVSILGRVFRSASKEKRRHDWRPTSHVVDSSLSWINRQETNGSDCDAVAIIHDNKGYAKLPEDGVADVLKAGMDVNCGSYLMKYTKSAVQKKKVLESDIDKALNNLFSMRIRLGLFNGGPKKQEFGKSPDHVCSQKHQDLALEAAKNGVVLLKNSANLVPFSKINATSLTEVPENKRRLSVYKGIVISKQNAGIHTTIRIRRIIAGVGVEIVFPV</sequence>
<reference evidence="6" key="1">
    <citation type="submission" date="2023-05" db="EMBL/GenBank/DDBJ databases">
        <authorList>
            <person name="Huff M."/>
        </authorList>
    </citation>
    <scope>NUCLEOTIDE SEQUENCE</scope>
</reference>